<dbReference type="EMBL" id="JAENHO010000014">
    <property type="protein sequence ID" value="MBL7260475.1"/>
    <property type="molecule type" value="Genomic_DNA"/>
</dbReference>
<evidence type="ECO:0000313" key="2">
    <source>
        <dbReference type="EMBL" id="MBL7260475.1"/>
    </source>
</evidence>
<dbReference type="Proteomes" id="UP000598996">
    <property type="component" value="Unassembled WGS sequence"/>
</dbReference>
<organism evidence="2 3">
    <name type="scientific">Paractinoplanes lichenicola</name>
    <dbReference type="NCBI Taxonomy" id="2802976"/>
    <lineage>
        <taxon>Bacteria</taxon>
        <taxon>Bacillati</taxon>
        <taxon>Actinomycetota</taxon>
        <taxon>Actinomycetes</taxon>
        <taxon>Micromonosporales</taxon>
        <taxon>Micromonosporaceae</taxon>
        <taxon>Paractinoplanes</taxon>
    </lineage>
</organism>
<sequence length="385" mass="40770">MNEDEQQLREGLEAIAAPPSRLEAETLLEAGRRRVFRRRGWQAAGGVALATTGVVVAVPMVMREPAPPAVITVASPPSSSAPAVQRGCTATALKLPPGAKDASADGVDPTGRYIFGHDSVGQDFRPILWTDGVPKRLPQQEKSVQLTTVNSRGVVAGLATEGNKEYVFRYENGRYTRMKTPPGRWHVYPWPLMNTAGDIVINAEPEGNSGGKDSISLFWAAGTSTAVKLPLPTEANVYDITDDGTIVGGTYLDGVGQYAYAWDRTGKGRKLAVPAGAKTLAYAAEGDWATGGIWRGKDAAKAALWNLKTGAVTELDGEGPGDSVNGDSWVVTTQQVFRNGKPLGLAAPNGQEVFPRGVSNTGLVVGHSRVPNTNGGPSTPRIWQC</sequence>
<accession>A0ABS1W162</accession>
<keyword evidence="1" id="KW-0472">Membrane</keyword>
<keyword evidence="1" id="KW-1133">Transmembrane helix</keyword>
<keyword evidence="1" id="KW-0812">Transmembrane</keyword>
<dbReference type="RefSeq" id="WP_202997198.1">
    <property type="nucleotide sequence ID" value="NZ_JAENHO010000014.1"/>
</dbReference>
<proteinExistence type="predicted"/>
<protein>
    <submittedName>
        <fullName evidence="2">Uncharacterized protein</fullName>
    </submittedName>
</protein>
<reference evidence="2 3" key="1">
    <citation type="submission" date="2021-01" db="EMBL/GenBank/DDBJ databases">
        <title>Actinoplanes sp. nov. LDG1-01 isolated from lichen.</title>
        <authorList>
            <person name="Saeng-In P."/>
            <person name="Phongsopitanun W."/>
            <person name="Kanchanasin P."/>
            <person name="Yuki M."/>
            <person name="Kudo T."/>
            <person name="Ohkuma M."/>
            <person name="Tanasupawat S."/>
        </authorList>
    </citation>
    <scope>NUCLEOTIDE SEQUENCE [LARGE SCALE GENOMIC DNA]</scope>
    <source>
        <strain evidence="2 3">LDG1-01</strain>
    </source>
</reference>
<name>A0ABS1W162_9ACTN</name>
<gene>
    <name evidence="2" type="ORF">JKJ07_39895</name>
</gene>
<keyword evidence="3" id="KW-1185">Reference proteome</keyword>
<evidence type="ECO:0000256" key="1">
    <source>
        <dbReference type="SAM" id="Phobius"/>
    </source>
</evidence>
<comment type="caution">
    <text evidence="2">The sequence shown here is derived from an EMBL/GenBank/DDBJ whole genome shotgun (WGS) entry which is preliminary data.</text>
</comment>
<evidence type="ECO:0000313" key="3">
    <source>
        <dbReference type="Proteomes" id="UP000598996"/>
    </source>
</evidence>
<feature type="transmembrane region" description="Helical" evidence="1">
    <location>
        <begin position="41"/>
        <end position="62"/>
    </location>
</feature>